<comment type="caution">
    <text evidence="7">The sequence shown here is derived from an EMBL/GenBank/DDBJ whole genome shotgun (WGS) entry which is preliminary data.</text>
</comment>
<keyword evidence="4" id="KW-1015">Disulfide bond</keyword>
<protein>
    <submittedName>
        <fullName evidence="7">Thioredoxin</fullName>
    </submittedName>
</protein>
<dbReference type="PANTHER" id="PTHR13887">
    <property type="entry name" value="GLUTATHIONE S-TRANSFERASE KAPPA"/>
    <property type="match status" value="1"/>
</dbReference>
<dbReference type="SUPFAM" id="SSF52833">
    <property type="entry name" value="Thioredoxin-like"/>
    <property type="match status" value="2"/>
</dbReference>
<evidence type="ECO:0000313" key="7">
    <source>
        <dbReference type="EMBL" id="PJE61900.1"/>
    </source>
</evidence>
<organism evidence="7 8">
    <name type="scientific">Candidatus Roizmanbacteria bacterium CG10_big_fil_rev_8_21_14_0_10_39_12</name>
    <dbReference type="NCBI Taxonomy" id="1974852"/>
    <lineage>
        <taxon>Bacteria</taxon>
        <taxon>Candidatus Roizmaniibacteriota</taxon>
    </lineage>
</organism>
<comment type="similarity">
    <text evidence="1">Belongs to the thioredoxin family. DsbA subfamily.</text>
</comment>
<dbReference type="EMBL" id="PFEC01000039">
    <property type="protein sequence ID" value="PJE61900.1"/>
    <property type="molecule type" value="Genomic_DNA"/>
</dbReference>
<dbReference type="AlphaFoldDB" id="A0A2M8KPQ9"/>
<dbReference type="PANTHER" id="PTHR13887:SF14">
    <property type="entry name" value="DISULFIDE BOND FORMATION PROTEIN D"/>
    <property type="match status" value="1"/>
</dbReference>
<dbReference type="Pfam" id="PF13462">
    <property type="entry name" value="Thioredoxin_4"/>
    <property type="match status" value="1"/>
</dbReference>
<keyword evidence="2" id="KW-0732">Signal</keyword>
<evidence type="ECO:0000259" key="6">
    <source>
        <dbReference type="PROSITE" id="PS51352"/>
    </source>
</evidence>
<dbReference type="Gene3D" id="3.40.30.10">
    <property type="entry name" value="Glutaredoxin"/>
    <property type="match status" value="2"/>
</dbReference>
<dbReference type="PROSITE" id="PS51352">
    <property type="entry name" value="THIOREDOXIN_2"/>
    <property type="match status" value="1"/>
</dbReference>
<reference evidence="8" key="1">
    <citation type="submission" date="2017-09" db="EMBL/GenBank/DDBJ databases">
        <title>Depth-based differentiation of microbial function through sediment-hosted aquifers and enrichment of novel symbionts in the deep terrestrial subsurface.</title>
        <authorList>
            <person name="Probst A.J."/>
            <person name="Ladd B."/>
            <person name="Jarett J.K."/>
            <person name="Geller-Mcgrath D.E."/>
            <person name="Sieber C.M.K."/>
            <person name="Emerson J.B."/>
            <person name="Anantharaman K."/>
            <person name="Thomas B.C."/>
            <person name="Malmstrom R."/>
            <person name="Stieglmeier M."/>
            <person name="Klingl A."/>
            <person name="Woyke T."/>
            <person name="Ryan C.M."/>
            <person name="Banfield J.F."/>
        </authorList>
    </citation>
    <scope>NUCLEOTIDE SEQUENCE [LARGE SCALE GENOMIC DNA]</scope>
</reference>
<name>A0A2M8KPQ9_9BACT</name>
<proteinExistence type="inferred from homology"/>
<evidence type="ECO:0000256" key="3">
    <source>
        <dbReference type="ARBA" id="ARBA00023002"/>
    </source>
</evidence>
<dbReference type="Proteomes" id="UP000230222">
    <property type="component" value="Unassembled WGS sequence"/>
</dbReference>
<evidence type="ECO:0000256" key="5">
    <source>
        <dbReference type="ARBA" id="ARBA00023284"/>
    </source>
</evidence>
<dbReference type="InterPro" id="IPR012336">
    <property type="entry name" value="Thioredoxin-like_fold"/>
</dbReference>
<feature type="non-terminal residue" evidence="7">
    <location>
        <position position="1"/>
    </location>
</feature>
<evidence type="ECO:0000256" key="1">
    <source>
        <dbReference type="ARBA" id="ARBA00005791"/>
    </source>
</evidence>
<evidence type="ECO:0000256" key="4">
    <source>
        <dbReference type="ARBA" id="ARBA00023157"/>
    </source>
</evidence>
<keyword evidence="3" id="KW-0560">Oxidoreductase</keyword>
<sequence length="166" mass="18235">ADSTYGTELGVQGTPGFFINGRFLGGAFPFEVFKEIIDKELAGTSTGECLDYSEELQQYCQDEQNQAFKPVAVEVAVGNSPAIGSKNAKVTIVEFSDFECPFCARAFATVKQIKDAYPKDVKIVYKQLPLTNIHPNAQKAAEASICAKDQGKFWEMHDKMFESQGA</sequence>
<dbReference type="InterPro" id="IPR013766">
    <property type="entry name" value="Thioredoxin_domain"/>
</dbReference>
<evidence type="ECO:0000256" key="2">
    <source>
        <dbReference type="ARBA" id="ARBA00022729"/>
    </source>
</evidence>
<dbReference type="CDD" id="cd02972">
    <property type="entry name" value="DsbA_family"/>
    <property type="match status" value="1"/>
</dbReference>
<keyword evidence="5" id="KW-0676">Redox-active center</keyword>
<evidence type="ECO:0000313" key="8">
    <source>
        <dbReference type="Proteomes" id="UP000230222"/>
    </source>
</evidence>
<accession>A0A2M8KPQ9</accession>
<dbReference type="GO" id="GO:0016491">
    <property type="term" value="F:oxidoreductase activity"/>
    <property type="evidence" value="ECO:0007669"/>
    <property type="project" value="UniProtKB-KW"/>
</dbReference>
<gene>
    <name evidence="7" type="ORF">COU87_02160</name>
</gene>
<feature type="domain" description="Thioredoxin" evidence="6">
    <location>
        <begin position="62"/>
        <end position="166"/>
    </location>
</feature>
<dbReference type="InterPro" id="IPR036249">
    <property type="entry name" value="Thioredoxin-like_sf"/>
</dbReference>